<dbReference type="AlphaFoldDB" id="W2NIL4"/>
<feature type="compositionally biased region" description="Basic residues" evidence="1">
    <location>
        <begin position="406"/>
        <end position="421"/>
    </location>
</feature>
<organism evidence="2">
    <name type="scientific">Phytophthora nicotianae</name>
    <name type="common">Potato buckeye rot agent</name>
    <name type="synonym">Phytophthora parasitica</name>
    <dbReference type="NCBI Taxonomy" id="4792"/>
    <lineage>
        <taxon>Eukaryota</taxon>
        <taxon>Sar</taxon>
        <taxon>Stramenopiles</taxon>
        <taxon>Oomycota</taxon>
        <taxon>Peronosporomycetes</taxon>
        <taxon>Peronosporales</taxon>
        <taxon>Peronosporaceae</taxon>
        <taxon>Phytophthora</taxon>
    </lineage>
</organism>
<proteinExistence type="predicted"/>
<reference evidence="2" key="1">
    <citation type="submission" date="2013-11" db="EMBL/GenBank/DDBJ databases">
        <title>The Genome Sequence of Phytophthora parasitica IAC_01/95.</title>
        <authorList>
            <consortium name="The Broad Institute Genomics Platform"/>
            <person name="Russ C."/>
            <person name="Tyler B."/>
            <person name="Panabieres F."/>
            <person name="Shan W."/>
            <person name="Tripathy S."/>
            <person name="Grunwald N."/>
            <person name="Machado M."/>
            <person name="Johnson C.S."/>
            <person name="Arredondo F."/>
            <person name="Hong C."/>
            <person name="Coffey M."/>
            <person name="Young S.K."/>
            <person name="Zeng Q."/>
            <person name="Gargeya S."/>
            <person name="Fitzgerald M."/>
            <person name="Abouelleil A."/>
            <person name="Alvarado L."/>
            <person name="Chapman S.B."/>
            <person name="Gainer-Dewar J."/>
            <person name="Goldberg J."/>
            <person name="Griggs A."/>
            <person name="Gujja S."/>
            <person name="Hansen M."/>
            <person name="Howarth C."/>
            <person name="Imamovic A."/>
            <person name="Ireland A."/>
            <person name="Larimer J."/>
            <person name="McCowan C."/>
            <person name="Murphy C."/>
            <person name="Pearson M."/>
            <person name="Poon T.W."/>
            <person name="Priest M."/>
            <person name="Roberts A."/>
            <person name="Saif S."/>
            <person name="Shea T."/>
            <person name="Sykes S."/>
            <person name="Wortman J."/>
            <person name="Nusbaum C."/>
            <person name="Birren B."/>
        </authorList>
    </citation>
    <scope>NUCLEOTIDE SEQUENCE [LARGE SCALE GENOMIC DNA]</scope>
    <source>
        <strain evidence="2">IAC_01/95</strain>
    </source>
</reference>
<evidence type="ECO:0000313" key="2">
    <source>
        <dbReference type="EMBL" id="ETM48370.1"/>
    </source>
</evidence>
<dbReference type="EMBL" id="KI692409">
    <property type="protein sequence ID" value="ETM48370.1"/>
    <property type="molecule type" value="Genomic_DNA"/>
</dbReference>
<protein>
    <submittedName>
        <fullName evidence="2">Uncharacterized protein</fullName>
    </submittedName>
</protein>
<feature type="region of interest" description="Disordered" evidence="1">
    <location>
        <begin position="399"/>
        <end position="421"/>
    </location>
</feature>
<dbReference type="Proteomes" id="UP000054532">
    <property type="component" value="Unassembled WGS sequence"/>
</dbReference>
<accession>W2NIL4</accession>
<name>W2NIL4_PHYNI</name>
<evidence type="ECO:0000256" key="1">
    <source>
        <dbReference type="SAM" id="MobiDB-lite"/>
    </source>
</evidence>
<dbReference type="VEuPathDB" id="FungiDB:PPTG_09867"/>
<sequence length="433" mass="49711">MLQRRAPLVLRRCLSTATGLRRAKGLNLTPYVSPLLLRLHPDTVQRQAPALAQENEEALKQLNIFLELAASGCNNDAFNARKQVVALSESRQAVSEEPVRFPLVFNVPADDSETQEHVDEFVQVKYTVEVPGRLVKRTLSNLGRSVSVRNDPEVALHAPFAREWQRTTKRILQDLFQIAQVPLVVEEGEETKTTALAEWLAEEETVADQADMHGIRVGEQNRAKKREHEQFDKMFHQMLTHEKNIVQETTTGLEDGPSKCCLHQFLFDYLLTTGFICLLAATQHAVLTSLLHSRLFLPKFRDPHMKKSAFHWIANLLLVNFMELRLHSLVWNKITLLITADAEVEEPQVSWDEEAPEQGMGILIPVGMDVDVLIDFIYENVEDLEFALEEKSARAEAAAKEQQRLRREKKKQKRKQKRRGHFYQDELNAIFRR</sequence>
<gene>
    <name evidence="2" type="ORF">L914_07079</name>
</gene>